<feature type="compositionally biased region" description="Polar residues" evidence="1">
    <location>
        <begin position="405"/>
        <end position="416"/>
    </location>
</feature>
<reference evidence="2 3" key="1">
    <citation type="submission" date="2023-10" db="EMBL/GenBank/DDBJ databases">
        <title>Draft genome sequence of Xylaria bambusicola isolate GMP-LS, the root and basal stem rot pathogen of sugarcane in Indonesia.</title>
        <authorList>
            <person name="Selvaraj P."/>
            <person name="Muralishankar V."/>
            <person name="Muruganantham S."/>
            <person name="Sp S."/>
            <person name="Haryani S."/>
            <person name="Lau K.J.X."/>
            <person name="Naqvi N.I."/>
        </authorList>
    </citation>
    <scope>NUCLEOTIDE SEQUENCE [LARGE SCALE GENOMIC DNA]</scope>
    <source>
        <strain evidence="2">GMP-LS</strain>
    </source>
</reference>
<feature type="compositionally biased region" description="Polar residues" evidence="1">
    <location>
        <begin position="223"/>
        <end position="233"/>
    </location>
</feature>
<feature type="region of interest" description="Disordered" evidence="1">
    <location>
        <begin position="48"/>
        <end position="416"/>
    </location>
</feature>
<dbReference type="SMART" id="SM00384">
    <property type="entry name" value="AT_hook"/>
    <property type="match status" value="4"/>
</dbReference>
<feature type="compositionally biased region" description="Polar residues" evidence="1">
    <location>
        <begin position="379"/>
        <end position="389"/>
    </location>
</feature>
<feature type="compositionally biased region" description="Pro residues" evidence="1">
    <location>
        <begin position="128"/>
        <end position="142"/>
    </location>
</feature>
<feature type="compositionally biased region" description="Polar residues" evidence="1">
    <location>
        <begin position="272"/>
        <end position="283"/>
    </location>
</feature>
<dbReference type="EMBL" id="JAWHQM010000019">
    <property type="protein sequence ID" value="KAK5631227.1"/>
    <property type="molecule type" value="Genomic_DNA"/>
</dbReference>
<keyword evidence="3" id="KW-1185">Reference proteome</keyword>
<dbReference type="Proteomes" id="UP001305414">
    <property type="component" value="Unassembled WGS sequence"/>
</dbReference>
<organism evidence="2 3">
    <name type="scientific">Xylaria bambusicola</name>
    <dbReference type="NCBI Taxonomy" id="326684"/>
    <lineage>
        <taxon>Eukaryota</taxon>
        <taxon>Fungi</taxon>
        <taxon>Dikarya</taxon>
        <taxon>Ascomycota</taxon>
        <taxon>Pezizomycotina</taxon>
        <taxon>Sordariomycetes</taxon>
        <taxon>Xylariomycetidae</taxon>
        <taxon>Xylariales</taxon>
        <taxon>Xylariaceae</taxon>
        <taxon>Xylaria</taxon>
    </lineage>
</organism>
<evidence type="ECO:0000313" key="2">
    <source>
        <dbReference type="EMBL" id="KAK5631227.1"/>
    </source>
</evidence>
<dbReference type="AlphaFoldDB" id="A0AAN7UM08"/>
<evidence type="ECO:0000256" key="1">
    <source>
        <dbReference type="SAM" id="MobiDB-lite"/>
    </source>
</evidence>
<proteinExistence type="predicted"/>
<protein>
    <submittedName>
        <fullName evidence="2">Uncharacterized protein</fullName>
    </submittedName>
</protein>
<comment type="caution">
    <text evidence="2">The sequence shown here is derived from an EMBL/GenBank/DDBJ whole genome shotgun (WGS) entry which is preliminary data.</text>
</comment>
<gene>
    <name evidence="2" type="ORF">RRF57_006941</name>
</gene>
<feature type="compositionally biased region" description="Gly residues" evidence="1">
    <location>
        <begin position="109"/>
        <end position="121"/>
    </location>
</feature>
<name>A0AAN7UM08_9PEZI</name>
<evidence type="ECO:0000313" key="3">
    <source>
        <dbReference type="Proteomes" id="UP001305414"/>
    </source>
</evidence>
<feature type="compositionally biased region" description="Basic and acidic residues" evidence="1">
    <location>
        <begin position="339"/>
        <end position="351"/>
    </location>
</feature>
<feature type="compositionally biased region" description="Basic residues" evidence="1">
    <location>
        <begin position="361"/>
        <end position="372"/>
    </location>
</feature>
<sequence length="416" mass="45588">MGVGFYEQDESTDRILFDAFQMPTADALDSEPQMSDFVKKTLRLAKRRARLEQDDDPDFQGPKSHKKKPRTGNIEQLVNLDPALLGVLGDSTPTPTHEPHPSRPAPGDPTGGIEGQNGGQQGENLTPAPKPRPTRPPLPIDPLRPTLRHAKPMTSYIEAEEPVEDPDDTIPIMMNNEPEPSTVDLAAEAVRAITGTPAPQTELSNTEPTPQYTGKKRGRPPRSSLSTDSSPATETKRRGRPPGRGRARRSTLSRVENLEDTTMVDVDDQADDGSQNNANNIDENVTVDELEAQLAEELGSPEDNDVQPDYTPPQNGLSKRRGRPPGAQRSQPPVVPPTESKRVPEPTRDFRSMSMQERMALKGKKIRIGQRGRTRDTGMSRNSTPTPTVTARKPSRPALNMDAEQPSTTLSVVVLN</sequence>
<feature type="compositionally biased region" description="Polar residues" evidence="1">
    <location>
        <begin position="197"/>
        <end position="212"/>
    </location>
</feature>
<feature type="compositionally biased region" description="Acidic residues" evidence="1">
    <location>
        <begin position="158"/>
        <end position="168"/>
    </location>
</feature>
<dbReference type="InterPro" id="IPR017956">
    <property type="entry name" value="AT_hook_DNA-bd_motif"/>
</dbReference>
<accession>A0AAN7UM08</accession>
<feature type="compositionally biased region" description="Basic residues" evidence="1">
    <location>
        <begin position="237"/>
        <end position="251"/>
    </location>
</feature>
<dbReference type="GO" id="GO:0003677">
    <property type="term" value="F:DNA binding"/>
    <property type="evidence" value="ECO:0007669"/>
    <property type="project" value="InterPro"/>
</dbReference>